<evidence type="ECO:0000256" key="4">
    <source>
        <dbReference type="SAM" id="SignalP"/>
    </source>
</evidence>
<feature type="chain" id="PRO_5007449707" description="SsuA/THI5-like domain-containing protein" evidence="4">
    <location>
        <begin position="25"/>
        <end position="338"/>
    </location>
</feature>
<evidence type="ECO:0000256" key="2">
    <source>
        <dbReference type="ARBA" id="ARBA00010742"/>
    </source>
</evidence>
<accession>A0A127JUI8</accession>
<comment type="subcellular location">
    <subcellularLocation>
        <location evidence="1">Periplasm</location>
    </subcellularLocation>
</comment>
<sequence length="338" mass="36066">MKIPSKIRSALALSMALLAGTAAAQGKGETVRIQDHLGVITLPMRVAIAKGYCANYGIKCELQPIPTAALGMQALMAKNIEGAVAALEVWIPAVQKGAKVKAVVNIMSKNLGLMVVGNHVDAPNAGKPFPAWVADLKGKKVGVTSRGSGVETGVRFLLDKAGMKAEDVTFVAVGAPNTAYAALVNKQIDFAMSYEPMGTMCDVTKQCKVVYRADADPQPAEVFATNGGGAGLIMNQAYIDANPHVVEALVKATRDADKFINDPANFEEVLKINDAHFKFDIPNGDQLMRSLLQRQIKHGIFDPRISRPAVKATVDFMLKTGQWDKGIEAAEIIDARAP</sequence>
<keyword evidence="3 4" id="KW-0732">Signal</keyword>
<dbReference type="AlphaFoldDB" id="A0A127JUI8"/>
<comment type="similarity">
    <text evidence="2">Belongs to the bacterial solute-binding protein SsuA/TauA family.</text>
</comment>
<name>A0A127JUI8_9BURK</name>
<dbReference type="Proteomes" id="UP000070433">
    <property type="component" value="Chromosome"/>
</dbReference>
<dbReference type="EMBL" id="CP010951">
    <property type="protein sequence ID" value="AMO23564.1"/>
    <property type="molecule type" value="Genomic_DNA"/>
</dbReference>
<dbReference type="GO" id="GO:0042597">
    <property type="term" value="C:periplasmic space"/>
    <property type="evidence" value="ECO:0007669"/>
    <property type="project" value="UniProtKB-SubCell"/>
</dbReference>
<dbReference type="InterPro" id="IPR015168">
    <property type="entry name" value="SsuA/THI5"/>
</dbReference>
<dbReference type="PANTHER" id="PTHR30024">
    <property type="entry name" value="ALIPHATIC SULFONATES-BINDING PROTEIN-RELATED"/>
    <property type="match status" value="1"/>
</dbReference>
<feature type="signal peptide" evidence="4">
    <location>
        <begin position="1"/>
        <end position="24"/>
    </location>
</feature>
<dbReference type="Pfam" id="PF09084">
    <property type="entry name" value="NMT1"/>
    <property type="match status" value="1"/>
</dbReference>
<dbReference type="PANTHER" id="PTHR30024:SF47">
    <property type="entry name" value="TAURINE-BINDING PERIPLASMIC PROTEIN"/>
    <property type="match status" value="1"/>
</dbReference>
<reference evidence="6 7" key="1">
    <citation type="journal article" date="2014" name="Int. J. Syst. Evol. Microbiol.">
        <title>Ramlibacter solisilvae sp. nov., isolated from forest soil, and emended description of the genus Ramlibacter.</title>
        <authorList>
            <person name="Lee H.J."/>
            <person name="Lee S.H."/>
            <person name="Lee S.S."/>
            <person name="Lee J.S."/>
            <person name="Kim Y."/>
            <person name="Kim S.C."/>
            <person name="Jeon C.O."/>
        </authorList>
    </citation>
    <scope>NUCLEOTIDE SEQUENCE [LARGE SCALE GENOMIC DNA]</scope>
    <source>
        <strain evidence="6 7">5-10</strain>
    </source>
</reference>
<evidence type="ECO:0000259" key="5">
    <source>
        <dbReference type="Pfam" id="PF09084"/>
    </source>
</evidence>
<dbReference type="Gene3D" id="3.40.190.10">
    <property type="entry name" value="Periplasmic binding protein-like II"/>
    <property type="match status" value="2"/>
</dbReference>
<feature type="domain" description="SsuA/THI5-like" evidence="5">
    <location>
        <begin position="43"/>
        <end position="260"/>
    </location>
</feature>
<evidence type="ECO:0000313" key="7">
    <source>
        <dbReference type="Proteomes" id="UP000070433"/>
    </source>
</evidence>
<proteinExistence type="inferred from homology"/>
<organism evidence="6 7">
    <name type="scientific">Ramlibacter tataouinensis</name>
    <dbReference type="NCBI Taxonomy" id="94132"/>
    <lineage>
        <taxon>Bacteria</taxon>
        <taxon>Pseudomonadati</taxon>
        <taxon>Pseudomonadota</taxon>
        <taxon>Betaproteobacteria</taxon>
        <taxon>Burkholderiales</taxon>
        <taxon>Comamonadaceae</taxon>
        <taxon>Ramlibacter</taxon>
    </lineage>
</organism>
<dbReference type="RefSeq" id="WP_061500072.1">
    <property type="nucleotide sequence ID" value="NZ_CP010951.1"/>
</dbReference>
<evidence type="ECO:0000313" key="6">
    <source>
        <dbReference type="EMBL" id="AMO23564.1"/>
    </source>
</evidence>
<protein>
    <recommendedName>
        <fullName evidence="5">SsuA/THI5-like domain-containing protein</fullName>
    </recommendedName>
</protein>
<evidence type="ECO:0000256" key="3">
    <source>
        <dbReference type="ARBA" id="ARBA00022729"/>
    </source>
</evidence>
<dbReference type="SUPFAM" id="SSF53850">
    <property type="entry name" value="Periplasmic binding protein-like II"/>
    <property type="match status" value="1"/>
</dbReference>
<gene>
    <name evidence="6" type="ORF">UC35_12520</name>
</gene>
<keyword evidence="7" id="KW-1185">Reference proteome</keyword>
<evidence type="ECO:0000256" key="1">
    <source>
        <dbReference type="ARBA" id="ARBA00004418"/>
    </source>
</evidence>
<dbReference type="OrthoDB" id="8555942at2"/>